<keyword evidence="3" id="KW-1185">Reference proteome</keyword>
<name>A0A518CVZ9_9BACT</name>
<evidence type="ECO:0000256" key="1">
    <source>
        <dbReference type="SAM" id="Phobius"/>
    </source>
</evidence>
<accession>A0A518CVZ9</accession>
<feature type="transmembrane region" description="Helical" evidence="1">
    <location>
        <begin position="82"/>
        <end position="103"/>
    </location>
</feature>
<organism evidence="2 3">
    <name type="scientific">Rohdeia mirabilis</name>
    <dbReference type="NCBI Taxonomy" id="2528008"/>
    <lineage>
        <taxon>Bacteria</taxon>
        <taxon>Pseudomonadati</taxon>
        <taxon>Planctomycetota</taxon>
        <taxon>Planctomycetia</taxon>
        <taxon>Planctomycetia incertae sedis</taxon>
        <taxon>Rohdeia</taxon>
    </lineage>
</organism>
<reference evidence="2 3" key="1">
    <citation type="submission" date="2019-02" db="EMBL/GenBank/DDBJ databases">
        <title>Deep-cultivation of Planctomycetes and their phenomic and genomic characterization uncovers novel biology.</title>
        <authorList>
            <person name="Wiegand S."/>
            <person name="Jogler M."/>
            <person name="Boedeker C."/>
            <person name="Pinto D."/>
            <person name="Vollmers J."/>
            <person name="Rivas-Marin E."/>
            <person name="Kohn T."/>
            <person name="Peeters S.H."/>
            <person name="Heuer A."/>
            <person name="Rast P."/>
            <person name="Oberbeckmann S."/>
            <person name="Bunk B."/>
            <person name="Jeske O."/>
            <person name="Meyerdierks A."/>
            <person name="Storesund J.E."/>
            <person name="Kallscheuer N."/>
            <person name="Luecker S."/>
            <person name="Lage O.M."/>
            <person name="Pohl T."/>
            <person name="Merkel B.J."/>
            <person name="Hornburger P."/>
            <person name="Mueller R.-W."/>
            <person name="Bruemmer F."/>
            <person name="Labrenz M."/>
            <person name="Spormann A.M."/>
            <person name="Op den Camp H."/>
            <person name="Overmann J."/>
            <person name="Amann R."/>
            <person name="Jetten M.S.M."/>
            <person name="Mascher T."/>
            <person name="Medema M.H."/>
            <person name="Devos D.P."/>
            <person name="Kaster A.-K."/>
            <person name="Ovreas L."/>
            <person name="Rohde M."/>
            <person name="Galperin M.Y."/>
            <person name="Jogler C."/>
        </authorList>
    </citation>
    <scope>NUCLEOTIDE SEQUENCE [LARGE SCALE GENOMIC DNA]</scope>
    <source>
        <strain evidence="2 3">Pla163</strain>
    </source>
</reference>
<dbReference type="Proteomes" id="UP000319342">
    <property type="component" value="Chromosome"/>
</dbReference>
<evidence type="ECO:0008006" key="4">
    <source>
        <dbReference type="Google" id="ProtNLM"/>
    </source>
</evidence>
<proteinExistence type="predicted"/>
<protein>
    <recommendedName>
        <fullName evidence="4">Glycosyltransferase RgtA/B/C/D-like domain-containing protein</fullName>
    </recommendedName>
</protein>
<feature type="transmembrane region" description="Helical" evidence="1">
    <location>
        <begin position="328"/>
        <end position="348"/>
    </location>
</feature>
<feature type="transmembrane region" description="Helical" evidence="1">
    <location>
        <begin position="12"/>
        <end position="31"/>
    </location>
</feature>
<feature type="transmembrane region" description="Helical" evidence="1">
    <location>
        <begin position="355"/>
        <end position="372"/>
    </location>
</feature>
<keyword evidence="1" id="KW-0472">Membrane</keyword>
<feature type="transmembrane region" description="Helical" evidence="1">
    <location>
        <begin position="271"/>
        <end position="289"/>
    </location>
</feature>
<evidence type="ECO:0000313" key="2">
    <source>
        <dbReference type="EMBL" id="QDU83411.1"/>
    </source>
</evidence>
<sequence length="513" mass="55255">MHAHTRSPNRTDVLVAALVALGVLFVYLATIQDQLWGDGPHLLRLLDWEQRPWWRAWPHWLHTPLAECFGASGPFRLPHDNYVLASAVPAAVGCGAVFTAARLVGAGRAAAVAAALLVGLAPVLWLFATVLEVHATHFGVVAVAIAASLWAAPRTGPRAFLAVHAGLFLVVAASHLTALTLVPIWALLGWFARWRGAADREPVRAATLVRACLPHGLLACLGFAAAMGVAQLVFYRFATDDAEAVSNIAEMIADSVEPISWAYLRDDWVEPLAWLLPPLLFALAGLLVPSSRARLTSDARGWWLVTFLGGAPLFVFYALWALPNDGGYAAGWLPFAGVAAALVPGLFGSAVAARVVAFAALVLVGLQALAGWSEVHANAERFEAFDGPQRVAAFRSALGEGGGLVLEVDMLNRPLGWDIDGVETIDLVLELRGLSDEAMRARVIELLETRVRRHVGPVLVDTRYRDLVGAGGPFEDLIAMFESEVLERFDFVRRPGHGWPLVELVPRAADPDE</sequence>
<feature type="transmembrane region" description="Helical" evidence="1">
    <location>
        <begin position="159"/>
        <end position="192"/>
    </location>
</feature>
<keyword evidence="1" id="KW-0812">Transmembrane</keyword>
<dbReference type="EMBL" id="CP036290">
    <property type="protein sequence ID" value="QDU83411.1"/>
    <property type="molecule type" value="Genomic_DNA"/>
</dbReference>
<evidence type="ECO:0000313" key="3">
    <source>
        <dbReference type="Proteomes" id="UP000319342"/>
    </source>
</evidence>
<feature type="transmembrane region" description="Helical" evidence="1">
    <location>
        <begin position="301"/>
        <end position="322"/>
    </location>
</feature>
<dbReference type="AlphaFoldDB" id="A0A518CVZ9"/>
<gene>
    <name evidence="2" type="ORF">Pla163_05100</name>
</gene>
<keyword evidence="1" id="KW-1133">Transmembrane helix</keyword>
<dbReference type="RefSeq" id="WP_145183047.1">
    <property type="nucleotide sequence ID" value="NZ_CP036290.1"/>
</dbReference>
<feature type="transmembrane region" description="Helical" evidence="1">
    <location>
        <begin position="110"/>
        <end position="128"/>
    </location>
</feature>